<dbReference type="EMBL" id="OM141125">
    <property type="protein sequence ID" value="ULG00146.1"/>
    <property type="molecule type" value="Genomic_DNA"/>
</dbReference>
<organism evidence="1 2">
    <name type="scientific">Pseudomonas phage PP9W2</name>
    <dbReference type="NCBI Taxonomy" id="2914450"/>
    <lineage>
        <taxon>Viruses</taxon>
        <taxon>Duplodnaviria</taxon>
        <taxon>Heunggongvirae</taxon>
        <taxon>Uroviricota</taxon>
        <taxon>Caudoviricetes</taxon>
        <taxon>Haihevirus</taxon>
        <taxon>Haihevirus PP9W2</taxon>
    </lineage>
</organism>
<accession>A0A9E6YJU5</accession>
<protein>
    <submittedName>
        <fullName evidence="1">Uncharacterized protein</fullName>
    </submittedName>
</protein>
<dbReference type="GeneID" id="80397590"/>
<dbReference type="RefSeq" id="YP_010773314.1">
    <property type="nucleotide sequence ID" value="NC_074662.1"/>
</dbReference>
<sequence>MLDSQAKVLIQLAPRFMLCLEFIRGTLTRQKILAANKDTSSEKLHWHAGSKV</sequence>
<keyword evidence="2" id="KW-1185">Reference proteome</keyword>
<name>A0A9E6YJU5_9CAUD</name>
<proteinExistence type="predicted"/>
<reference evidence="1" key="1">
    <citation type="submission" date="2022-01" db="EMBL/GenBank/DDBJ databases">
        <authorList>
            <person name="Long X."/>
        </authorList>
    </citation>
    <scope>NUCLEOTIDE SEQUENCE</scope>
</reference>
<dbReference type="Proteomes" id="UP001055334">
    <property type="component" value="Segment"/>
</dbReference>
<evidence type="ECO:0000313" key="2">
    <source>
        <dbReference type="Proteomes" id="UP001055334"/>
    </source>
</evidence>
<dbReference type="KEGG" id="vg:80397590"/>
<evidence type="ECO:0000313" key="1">
    <source>
        <dbReference type="EMBL" id="ULG00146.1"/>
    </source>
</evidence>